<reference evidence="1" key="1">
    <citation type="submission" date="2021-01" db="EMBL/GenBank/DDBJ databases">
        <authorList>
            <person name="Corre E."/>
            <person name="Pelletier E."/>
            <person name="Niang G."/>
            <person name="Scheremetjew M."/>
            <person name="Finn R."/>
            <person name="Kale V."/>
            <person name="Holt S."/>
            <person name="Cochrane G."/>
            <person name="Meng A."/>
            <person name="Brown T."/>
            <person name="Cohen L."/>
        </authorList>
    </citation>
    <scope>NUCLEOTIDE SEQUENCE</scope>
    <source>
        <strain evidence="1">CCMP127</strain>
    </source>
</reference>
<accession>A0A7S3L2S5</accession>
<organism evidence="1">
    <name type="scientific">Amphora coffeiformis</name>
    <dbReference type="NCBI Taxonomy" id="265554"/>
    <lineage>
        <taxon>Eukaryota</taxon>
        <taxon>Sar</taxon>
        <taxon>Stramenopiles</taxon>
        <taxon>Ochrophyta</taxon>
        <taxon>Bacillariophyta</taxon>
        <taxon>Bacillariophyceae</taxon>
        <taxon>Bacillariophycidae</taxon>
        <taxon>Thalassiophysales</taxon>
        <taxon>Catenulaceae</taxon>
        <taxon>Amphora</taxon>
    </lineage>
</organism>
<dbReference type="EMBL" id="HBIM01006630">
    <property type="protein sequence ID" value="CAE0407851.1"/>
    <property type="molecule type" value="Transcribed_RNA"/>
</dbReference>
<gene>
    <name evidence="1" type="ORF">ACOF00016_LOCUS5636</name>
</gene>
<evidence type="ECO:0000313" key="1">
    <source>
        <dbReference type="EMBL" id="CAE0407851.1"/>
    </source>
</evidence>
<sequence length="360" mass="40246">MLELPDLIQCLLLEKKGTTLPREDESLCIRTTHAPLARRWYSAIHNKNNKGVSGGEHASYRLKFDKVVWYLPSDNMHSSGDGDDDNVDTLCQILSQVCYVKHLDLMTSSSQQEQQLQIRTNPIKKLRSRSTRRLVDISGLESIALHGTSFGDASSATLEGICDGLATMKKASTTSLLRSIVWAPCVTSPTTFEQQDNNPTSGLTKLVRALCRSQWPGSLLILSSFTTQSWQDVQQLIQTSHLQQLELYVTGLLSSPPPPPTFAEEPFRENMHLQSLVMGGTAVLECWEAMPDDLVQILWRNRWYAAVVQLPPLASESVVAWLATNLIQKSGRDTRVYATPLYTLLRNHYIRPSMVPPAIS</sequence>
<protein>
    <submittedName>
        <fullName evidence="1">Uncharacterized protein</fullName>
    </submittedName>
</protein>
<proteinExistence type="predicted"/>
<dbReference type="AlphaFoldDB" id="A0A7S3L2S5"/>
<name>A0A7S3L2S5_9STRA</name>